<keyword evidence="6" id="KW-0418">Kinase</keyword>
<evidence type="ECO:0000259" key="9">
    <source>
        <dbReference type="Pfam" id="PF07568"/>
    </source>
</evidence>
<dbReference type="KEGG" id="phr:C6569_20295"/>
<gene>
    <name evidence="10" type="ORF">C6569_20295</name>
</gene>
<feature type="transmembrane region" description="Helical" evidence="8">
    <location>
        <begin position="277"/>
        <end position="301"/>
    </location>
</feature>
<evidence type="ECO:0000256" key="5">
    <source>
        <dbReference type="ARBA" id="ARBA00022741"/>
    </source>
</evidence>
<dbReference type="Pfam" id="PF07568">
    <property type="entry name" value="HisKA_2"/>
    <property type="match status" value="1"/>
</dbReference>
<evidence type="ECO:0000256" key="6">
    <source>
        <dbReference type="ARBA" id="ARBA00022777"/>
    </source>
</evidence>
<sequence length="549" mass="59754">MNVTAFRTVRGRLLALMVLVVLPIAVITAVTAVATYRSVLSSIEASQLQTVGNFAVRTRVWYRESLRVLLTATAGVAAVDGATDRCLAIAKRIVGDNIGVSAIAIRTGEQPGCLASRNDALAESDIRAVIETYRARTRSVTWIGNDLAETSYGVTRIGGRRFMVIYALRQGDRQQPALESALLVDAVIMDRAFDLGTVNPGVTVGIVRSSTEVIVARGINEDDTSWLPVTGRTGPQLQRWESTSQTGMTGSYGTQLVAEPDLYVLARFDQQAERAAFLQFIALLLTPLVTLMVLFAVYSLAIDANIVRWIRGIEAAAVARASQQPRLAPVDPSMPEDIRRVSEAFNALVTDQAERVEKLNLTIGANRHLVRELHHRVKNSLQVVQSYISLARRQQSPEHRAVLAPVEAKVHVLSIAYRHALALGEMRPVELKPFLDEVSVMLNGLMRAGRPWISTVAPEDVGLVVDRAIPLGLLVVEIASHALEDGQADHVAVEVTRGEEGNLTLSVMTDDRRLDAVETKIAHGLLRQIGATRTNEAEGASAGRWTVPL</sequence>
<dbReference type="EMBL" id="CP027668">
    <property type="protein sequence ID" value="AVO47197.1"/>
    <property type="molecule type" value="Genomic_DNA"/>
</dbReference>
<evidence type="ECO:0000313" key="11">
    <source>
        <dbReference type="Proteomes" id="UP000237889"/>
    </source>
</evidence>
<dbReference type="PANTHER" id="PTHR41523:SF8">
    <property type="entry name" value="ETHYLENE RESPONSE SENSOR PROTEIN"/>
    <property type="match status" value="1"/>
</dbReference>
<protein>
    <recommendedName>
        <fullName evidence="2">histidine kinase</fullName>
        <ecNumber evidence="2">2.7.13.3</ecNumber>
    </recommendedName>
</protein>
<evidence type="ECO:0000256" key="3">
    <source>
        <dbReference type="ARBA" id="ARBA00022553"/>
    </source>
</evidence>
<keyword evidence="8" id="KW-1133">Transmembrane helix</keyword>
<dbReference type="Proteomes" id="UP000237889">
    <property type="component" value="Chromosome"/>
</dbReference>
<comment type="catalytic activity">
    <reaction evidence="1">
        <text>ATP + protein L-histidine = ADP + protein N-phospho-L-histidine.</text>
        <dbReference type="EC" id="2.7.13.3"/>
    </reaction>
</comment>
<keyword evidence="8" id="KW-0812">Transmembrane</keyword>
<keyword evidence="8" id="KW-0472">Membrane</keyword>
<dbReference type="GO" id="GO:0004673">
    <property type="term" value="F:protein histidine kinase activity"/>
    <property type="evidence" value="ECO:0007669"/>
    <property type="project" value="UniProtKB-EC"/>
</dbReference>
<reference evidence="10 11" key="1">
    <citation type="submission" date="2018-03" db="EMBL/GenBank/DDBJ databases">
        <title>Genome sequencing of Phreatobacter sp.</title>
        <authorList>
            <person name="Kim S.-J."/>
            <person name="Heo J."/>
            <person name="Kwon S.-W."/>
        </authorList>
    </citation>
    <scope>NUCLEOTIDE SEQUENCE [LARGE SCALE GENOMIC DNA]</scope>
    <source>
        <strain evidence="10 11">S-12</strain>
    </source>
</reference>
<accession>A0A2S0NGJ6</accession>
<keyword evidence="11" id="KW-1185">Reference proteome</keyword>
<dbReference type="AlphaFoldDB" id="A0A2S0NGJ6"/>
<evidence type="ECO:0000256" key="2">
    <source>
        <dbReference type="ARBA" id="ARBA00012438"/>
    </source>
</evidence>
<dbReference type="InterPro" id="IPR011495">
    <property type="entry name" value="Sig_transdc_His_kin_sub2_dim/P"/>
</dbReference>
<keyword evidence="3" id="KW-0597">Phosphoprotein</keyword>
<feature type="domain" description="Signal transduction histidine kinase subgroup 2 dimerisation and phosphoacceptor" evidence="9">
    <location>
        <begin position="372"/>
        <end position="439"/>
    </location>
</feature>
<organism evidence="10 11">
    <name type="scientific">Phreatobacter cathodiphilus</name>
    <dbReference type="NCBI Taxonomy" id="1868589"/>
    <lineage>
        <taxon>Bacteria</taxon>
        <taxon>Pseudomonadati</taxon>
        <taxon>Pseudomonadota</taxon>
        <taxon>Alphaproteobacteria</taxon>
        <taxon>Hyphomicrobiales</taxon>
        <taxon>Phreatobacteraceae</taxon>
        <taxon>Phreatobacter</taxon>
    </lineage>
</organism>
<evidence type="ECO:0000313" key="10">
    <source>
        <dbReference type="EMBL" id="AVO47197.1"/>
    </source>
</evidence>
<dbReference type="PANTHER" id="PTHR41523">
    <property type="entry name" value="TWO-COMPONENT SYSTEM SENSOR PROTEIN"/>
    <property type="match status" value="1"/>
</dbReference>
<dbReference type="EC" id="2.7.13.3" evidence="2"/>
<proteinExistence type="predicted"/>
<dbReference type="OrthoDB" id="9767435at2"/>
<keyword evidence="5" id="KW-0547">Nucleotide-binding</keyword>
<keyword evidence="7" id="KW-0067">ATP-binding</keyword>
<name>A0A2S0NGJ6_9HYPH</name>
<evidence type="ECO:0000256" key="7">
    <source>
        <dbReference type="ARBA" id="ARBA00022840"/>
    </source>
</evidence>
<evidence type="ECO:0000256" key="4">
    <source>
        <dbReference type="ARBA" id="ARBA00022679"/>
    </source>
</evidence>
<keyword evidence="4" id="KW-0808">Transferase</keyword>
<evidence type="ECO:0000256" key="1">
    <source>
        <dbReference type="ARBA" id="ARBA00000085"/>
    </source>
</evidence>
<evidence type="ECO:0000256" key="8">
    <source>
        <dbReference type="SAM" id="Phobius"/>
    </source>
</evidence>
<dbReference type="GO" id="GO:0005524">
    <property type="term" value="F:ATP binding"/>
    <property type="evidence" value="ECO:0007669"/>
    <property type="project" value="UniProtKB-KW"/>
</dbReference>
<dbReference type="RefSeq" id="WP_106750567.1">
    <property type="nucleotide sequence ID" value="NZ_CP027668.1"/>
</dbReference>